<dbReference type="PANTHER" id="PTHR43712:SF2">
    <property type="entry name" value="O-METHYLTRANSFERASE CICE"/>
    <property type="match status" value="1"/>
</dbReference>
<dbReference type="OrthoDB" id="582216at2"/>
<dbReference type="Proteomes" id="UP000236723">
    <property type="component" value="Unassembled WGS sequence"/>
</dbReference>
<dbReference type="InterPro" id="IPR001077">
    <property type="entry name" value="COMT_C"/>
</dbReference>
<dbReference type="PROSITE" id="PS51683">
    <property type="entry name" value="SAM_OMT_II"/>
    <property type="match status" value="1"/>
</dbReference>
<accession>A0A1H5XHF7</accession>
<dbReference type="GO" id="GO:0032259">
    <property type="term" value="P:methylation"/>
    <property type="evidence" value="ECO:0007669"/>
    <property type="project" value="UniProtKB-KW"/>
</dbReference>
<keyword evidence="8" id="KW-1185">Reference proteome</keyword>
<dbReference type="CDD" id="cd02440">
    <property type="entry name" value="AdoMet_MTases"/>
    <property type="match status" value="1"/>
</dbReference>
<sequence>MPVHLPPDEARRFLETGELPAPHLDVIAAMAFHAAAAGVALGVFDALAAGPRTAAALAAELDAAPDALGVLLEVLAATGYLERATKGYRNGLAGRALTDGYGGTLRFWHDVITGLWGGLEHTIRHGERAADFYAWLPEHPDTLERFRNLLRAQAGWLAEEIVDAVPLPPGAARLLDLGGGHARYTAAYCDRYPGLRATIVDLPSARPEPLPERVTLRHGDLLAGWAERDQDCVLMFNLLHGFPTGRARALVRDAVASLRPGGLLLILDRFPGEREGVAGAAFTRAFELNLLHTQGGRLHSPDEIAIWITDAGGTPPARHRLDRSPGHALLASVRGPSGTRPAGPRPRSPRADQ</sequence>
<dbReference type="RefSeq" id="WP_103937192.1">
    <property type="nucleotide sequence ID" value="NZ_FNVO01000003.1"/>
</dbReference>
<proteinExistence type="predicted"/>
<keyword evidence="7" id="KW-0830">Ubiquinone</keyword>
<evidence type="ECO:0000313" key="7">
    <source>
        <dbReference type="EMBL" id="SEG10807.1"/>
    </source>
</evidence>
<name>A0A1H5XHF7_9ACTN</name>
<evidence type="ECO:0000256" key="3">
    <source>
        <dbReference type="ARBA" id="ARBA00022691"/>
    </source>
</evidence>
<dbReference type="SUPFAM" id="SSF53335">
    <property type="entry name" value="S-adenosyl-L-methionine-dependent methyltransferases"/>
    <property type="match status" value="1"/>
</dbReference>
<dbReference type="AlphaFoldDB" id="A0A1H5XHF7"/>
<evidence type="ECO:0000256" key="1">
    <source>
        <dbReference type="ARBA" id="ARBA00022603"/>
    </source>
</evidence>
<keyword evidence="2" id="KW-0808">Transferase</keyword>
<evidence type="ECO:0000256" key="4">
    <source>
        <dbReference type="SAM" id="MobiDB-lite"/>
    </source>
</evidence>
<evidence type="ECO:0000256" key="2">
    <source>
        <dbReference type="ARBA" id="ARBA00022679"/>
    </source>
</evidence>
<keyword evidence="3" id="KW-0949">S-adenosyl-L-methionine</keyword>
<feature type="region of interest" description="Disordered" evidence="4">
    <location>
        <begin position="316"/>
        <end position="353"/>
    </location>
</feature>
<dbReference type="InterPro" id="IPR029063">
    <property type="entry name" value="SAM-dependent_MTases_sf"/>
</dbReference>
<keyword evidence="1 7" id="KW-0489">Methyltransferase</keyword>
<dbReference type="PANTHER" id="PTHR43712">
    <property type="entry name" value="PUTATIVE (AFU_ORTHOLOGUE AFUA_4G14580)-RELATED"/>
    <property type="match status" value="1"/>
</dbReference>
<evidence type="ECO:0000313" key="8">
    <source>
        <dbReference type="Proteomes" id="UP000236723"/>
    </source>
</evidence>
<gene>
    <name evidence="7" type="ORF">SAMN04489712_103242</name>
</gene>
<dbReference type="Pfam" id="PF08100">
    <property type="entry name" value="Dimerisation"/>
    <property type="match status" value="1"/>
</dbReference>
<dbReference type="EMBL" id="FNVO01000003">
    <property type="protein sequence ID" value="SEG10807.1"/>
    <property type="molecule type" value="Genomic_DNA"/>
</dbReference>
<reference evidence="8" key="1">
    <citation type="submission" date="2016-10" db="EMBL/GenBank/DDBJ databases">
        <authorList>
            <person name="Varghese N."/>
            <person name="Submissions S."/>
        </authorList>
    </citation>
    <scope>NUCLEOTIDE SEQUENCE [LARGE SCALE GENOMIC DNA]</scope>
    <source>
        <strain evidence="8">DSM 43163</strain>
    </source>
</reference>
<dbReference type="InterPro" id="IPR036390">
    <property type="entry name" value="WH_DNA-bd_sf"/>
</dbReference>
<dbReference type="GO" id="GO:0046983">
    <property type="term" value="F:protein dimerization activity"/>
    <property type="evidence" value="ECO:0007669"/>
    <property type="project" value="InterPro"/>
</dbReference>
<feature type="domain" description="O-methyltransferase C-terminal" evidence="5">
    <location>
        <begin position="140"/>
        <end position="312"/>
    </location>
</feature>
<evidence type="ECO:0000259" key="6">
    <source>
        <dbReference type="Pfam" id="PF08100"/>
    </source>
</evidence>
<dbReference type="InterPro" id="IPR012967">
    <property type="entry name" value="COMT_dimerisation"/>
</dbReference>
<dbReference type="Pfam" id="PF00891">
    <property type="entry name" value="Methyltransf_2"/>
    <property type="match status" value="1"/>
</dbReference>
<dbReference type="SUPFAM" id="SSF46785">
    <property type="entry name" value="Winged helix' DNA-binding domain"/>
    <property type="match status" value="1"/>
</dbReference>
<organism evidence="7 8">
    <name type="scientific">Thermomonospora echinospora</name>
    <dbReference type="NCBI Taxonomy" id="1992"/>
    <lineage>
        <taxon>Bacteria</taxon>
        <taxon>Bacillati</taxon>
        <taxon>Actinomycetota</taxon>
        <taxon>Actinomycetes</taxon>
        <taxon>Streptosporangiales</taxon>
        <taxon>Thermomonosporaceae</taxon>
        <taxon>Thermomonospora</taxon>
    </lineage>
</organism>
<dbReference type="GO" id="GO:0008171">
    <property type="term" value="F:O-methyltransferase activity"/>
    <property type="evidence" value="ECO:0007669"/>
    <property type="project" value="InterPro"/>
</dbReference>
<dbReference type="InterPro" id="IPR016461">
    <property type="entry name" value="COMT-like"/>
</dbReference>
<evidence type="ECO:0000259" key="5">
    <source>
        <dbReference type="Pfam" id="PF00891"/>
    </source>
</evidence>
<feature type="domain" description="O-methyltransferase dimerisation" evidence="6">
    <location>
        <begin position="33"/>
        <end position="97"/>
    </location>
</feature>
<dbReference type="Gene3D" id="1.10.10.10">
    <property type="entry name" value="Winged helix-like DNA-binding domain superfamily/Winged helix DNA-binding domain"/>
    <property type="match status" value="1"/>
</dbReference>
<dbReference type="InterPro" id="IPR036388">
    <property type="entry name" value="WH-like_DNA-bd_sf"/>
</dbReference>
<protein>
    <submittedName>
        <fullName evidence="7">Ubiquinone/menaquinone biosynthesis C-methylase UbiE</fullName>
    </submittedName>
</protein>
<dbReference type="Gene3D" id="3.40.50.150">
    <property type="entry name" value="Vaccinia Virus protein VP39"/>
    <property type="match status" value="1"/>
</dbReference>